<dbReference type="InterPro" id="IPR003362">
    <property type="entry name" value="Bact_transf"/>
</dbReference>
<dbReference type="PANTHER" id="PTHR30576">
    <property type="entry name" value="COLANIC BIOSYNTHESIS UDP-GLUCOSE LIPID CARRIER TRANSFERASE"/>
    <property type="match status" value="1"/>
</dbReference>
<evidence type="ECO:0000313" key="3">
    <source>
        <dbReference type="EMBL" id="PIL43284.1"/>
    </source>
</evidence>
<dbReference type="EMBL" id="PDOC01000015">
    <property type="protein sequence ID" value="PIL43284.1"/>
    <property type="molecule type" value="Genomic_DNA"/>
</dbReference>
<comment type="caution">
    <text evidence="3">The sequence shown here is derived from an EMBL/GenBank/DDBJ whole genome shotgun (WGS) entry which is preliminary data.</text>
</comment>
<keyword evidence="4" id="KW-1185">Reference proteome</keyword>
<comment type="similarity">
    <text evidence="1">Belongs to the bacterial sugar transferase family.</text>
</comment>
<dbReference type="PANTHER" id="PTHR30576:SF20">
    <property type="entry name" value="QUINOVOSAMINEPHOSPHOTRANSFERAE-RELATED"/>
    <property type="match status" value="1"/>
</dbReference>
<dbReference type="Pfam" id="PF02397">
    <property type="entry name" value="Bac_transf"/>
    <property type="match status" value="1"/>
</dbReference>
<evidence type="ECO:0000256" key="1">
    <source>
        <dbReference type="ARBA" id="ARBA00006464"/>
    </source>
</evidence>
<reference evidence="3 4" key="1">
    <citation type="submission" date="2017-10" db="EMBL/GenBank/DDBJ databases">
        <title>Massilia psychrophilum sp. nov., a novel purple-pigmented bacterium isolated from Tianshan glacier, Xinjiang Municipality, China.</title>
        <authorList>
            <person name="Wang H."/>
        </authorList>
    </citation>
    <scope>NUCLEOTIDE SEQUENCE [LARGE SCALE GENOMIC DNA]</scope>
    <source>
        <strain evidence="3 4">JCM 30074</strain>
    </source>
</reference>
<dbReference type="GO" id="GO:0016780">
    <property type="term" value="F:phosphotransferase activity, for other substituted phosphate groups"/>
    <property type="evidence" value="ECO:0007669"/>
    <property type="project" value="TreeGrafter"/>
</dbReference>
<dbReference type="RefSeq" id="WP_099791422.1">
    <property type="nucleotide sequence ID" value="NZ_JBHLYV010000018.1"/>
</dbReference>
<gene>
    <name evidence="3" type="ORF">CR105_19925</name>
</gene>
<protein>
    <submittedName>
        <fullName evidence="3">Sugar transferase</fullName>
    </submittedName>
</protein>
<dbReference type="OrthoDB" id="9808602at2"/>
<feature type="domain" description="Bacterial sugar transferase" evidence="2">
    <location>
        <begin position="3"/>
        <end position="195"/>
    </location>
</feature>
<name>A0A2G8TBB8_9BURK</name>
<evidence type="ECO:0000313" key="4">
    <source>
        <dbReference type="Proteomes" id="UP000230390"/>
    </source>
</evidence>
<evidence type="ECO:0000259" key="2">
    <source>
        <dbReference type="Pfam" id="PF02397"/>
    </source>
</evidence>
<keyword evidence="3" id="KW-0808">Transferase</keyword>
<dbReference type="AlphaFoldDB" id="A0A2G8TBB8"/>
<dbReference type="Proteomes" id="UP000230390">
    <property type="component" value="Unassembled WGS sequence"/>
</dbReference>
<proteinExistence type="inferred from homology"/>
<sequence length="197" mass="21901">MSKRLFDIAASLAGLIVLAPLFALAALWIKLDSPGPLFFRQQRVGRHGKLFSIYKFRTMAAAPDTSAQLTVGCDRRITSAGAFLRQHKLDELPQLINVLQGAMSLVGPRPEVPRYVACYPPAVRAIVLSVAPGITDWASILYREESAILGRAADPERAYVETILPTKLDYYVRYVSERSFWTDLRIIASTLSALVHR</sequence>
<accession>A0A2G8TBB8</accession>
<organism evidence="3 4">
    <name type="scientific">Massilia eurypsychrophila</name>
    <dbReference type="NCBI Taxonomy" id="1485217"/>
    <lineage>
        <taxon>Bacteria</taxon>
        <taxon>Pseudomonadati</taxon>
        <taxon>Pseudomonadota</taxon>
        <taxon>Betaproteobacteria</taxon>
        <taxon>Burkholderiales</taxon>
        <taxon>Oxalobacteraceae</taxon>
        <taxon>Telluria group</taxon>
        <taxon>Massilia</taxon>
    </lineage>
</organism>